<feature type="non-terminal residue" evidence="1">
    <location>
        <position position="57"/>
    </location>
</feature>
<accession>A0A7J6RIG9</accession>
<reference evidence="1 2" key="1">
    <citation type="submission" date="2020-04" db="EMBL/GenBank/DDBJ databases">
        <title>Perkinsus olseni comparative genomics.</title>
        <authorList>
            <person name="Bogema D.R."/>
        </authorList>
    </citation>
    <scope>NUCLEOTIDE SEQUENCE [LARGE SCALE GENOMIC DNA]</scope>
    <source>
        <strain evidence="1 2">ATCC PRA-207</strain>
    </source>
</reference>
<dbReference type="Proteomes" id="UP000553632">
    <property type="component" value="Unassembled WGS sequence"/>
</dbReference>
<dbReference type="AlphaFoldDB" id="A0A7J6RIG9"/>
<sequence length="57" mass="6426">CSTRPCPECCWTSQPSWSPLSPRTTTYSLKLAMSARCWWPSAAPGRSIDSDFRSRES</sequence>
<proteinExistence type="predicted"/>
<evidence type="ECO:0000313" key="2">
    <source>
        <dbReference type="Proteomes" id="UP000553632"/>
    </source>
</evidence>
<evidence type="ECO:0000313" key="1">
    <source>
        <dbReference type="EMBL" id="KAF4720403.1"/>
    </source>
</evidence>
<organism evidence="1 2">
    <name type="scientific">Perkinsus olseni</name>
    <name type="common">Perkinsus atlanticus</name>
    <dbReference type="NCBI Taxonomy" id="32597"/>
    <lineage>
        <taxon>Eukaryota</taxon>
        <taxon>Sar</taxon>
        <taxon>Alveolata</taxon>
        <taxon>Perkinsozoa</taxon>
        <taxon>Perkinsea</taxon>
        <taxon>Perkinsida</taxon>
        <taxon>Perkinsidae</taxon>
        <taxon>Perkinsus</taxon>
    </lineage>
</organism>
<gene>
    <name evidence="1" type="ORF">FOZ63_014726</name>
</gene>
<name>A0A7J6RIG9_PEROL</name>
<keyword evidence="2" id="KW-1185">Reference proteome</keyword>
<comment type="caution">
    <text evidence="1">The sequence shown here is derived from an EMBL/GenBank/DDBJ whole genome shotgun (WGS) entry which is preliminary data.</text>
</comment>
<dbReference type="EMBL" id="JABANO010025345">
    <property type="protein sequence ID" value="KAF4720403.1"/>
    <property type="molecule type" value="Genomic_DNA"/>
</dbReference>
<protein>
    <submittedName>
        <fullName evidence="1">Uncharacterized protein</fullName>
    </submittedName>
</protein>
<feature type="non-terminal residue" evidence="1">
    <location>
        <position position="1"/>
    </location>
</feature>